<dbReference type="InterPro" id="IPR036397">
    <property type="entry name" value="RNaseH_sf"/>
</dbReference>
<name>A0A0B7MSJ3_9FUNG</name>
<evidence type="ECO:0000256" key="1">
    <source>
        <dbReference type="SAM" id="MobiDB-lite"/>
    </source>
</evidence>
<feature type="domain" description="Tc1-like transposase DDE" evidence="2">
    <location>
        <begin position="281"/>
        <end position="349"/>
    </location>
</feature>
<dbReference type="PANTHER" id="PTHR46564">
    <property type="entry name" value="TRANSPOSASE"/>
    <property type="match status" value="1"/>
</dbReference>
<dbReference type="EMBL" id="LN720687">
    <property type="protein sequence ID" value="CEP08936.1"/>
    <property type="molecule type" value="Genomic_DNA"/>
</dbReference>
<dbReference type="InterPro" id="IPR038717">
    <property type="entry name" value="Tc1-like_DDE_dom"/>
</dbReference>
<proteinExistence type="predicted"/>
<keyword evidence="4" id="KW-1185">Reference proteome</keyword>
<protein>
    <recommendedName>
        <fullName evidence="2">Tc1-like transposase DDE domain-containing protein</fullName>
    </recommendedName>
</protein>
<feature type="region of interest" description="Disordered" evidence="1">
    <location>
        <begin position="18"/>
        <end position="53"/>
    </location>
</feature>
<evidence type="ECO:0000259" key="2">
    <source>
        <dbReference type="Pfam" id="PF13358"/>
    </source>
</evidence>
<dbReference type="OrthoDB" id="2241190at2759"/>
<dbReference type="STRING" id="35722.A0A0B7MSJ3"/>
<dbReference type="Pfam" id="PF13358">
    <property type="entry name" value="DDE_3"/>
    <property type="match status" value="1"/>
</dbReference>
<dbReference type="Gene3D" id="3.30.420.10">
    <property type="entry name" value="Ribonuclease H-like superfamily/Ribonuclease H"/>
    <property type="match status" value="1"/>
</dbReference>
<dbReference type="GO" id="GO:0003676">
    <property type="term" value="F:nucleic acid binding"/>
    <property type="evidence" value="ECO:0007669"/>
    <property type="project" value="InterPro"/>
</dbReference>
<dbReference type="AlphaFoldDB" id="A0A0B7MSJ3"/>
<gene>
    <name evidence="3" type="primary">PARPA_02351.1 scaffold 4085</name>
</gene>
<reference evidence="3 4" key="1">
    <citation type="submission" date="2014-09" db="EMBL/GenBank/DDBJ databases">
        <authorList>
            <person name="Ellenberger Sabrina"/>
        </authorList>
    </citation>
    <scope>NUCLEOTIDE SEQUENCE [LARGE SCALE GENOMIC DNA]</scope>
    <source>
        <strain evidence="3 4">CBS 412.66</strain>
    </source>
</reference>
<evidence type="ECO:0000313" key="4">
    <source>
        <dbReference type="Proteomes" id="UP000054107"/>
    </source>
</evidence>
<dbReference type="Proteomes" id="UP000054107">
    <property type="component" value="Unassembled WGS sequence"/>
</dbReference>
<organism evidence="3 4">
    <name type="scientific">Parasitella parasitica</name>
    <dbReference type="NCBI Taxonomy" id="35722"/>
    <lineage>
        <taxon>Eukaryota</taxon>
        <taxon>Fungi</taxon>
        <taxon>Fungi incertae sedis</taxon>
        <taxon>Mucoromycota</taxon>
        <taxon>Mucoromycotina</taxon>
        <taxon>Mucoromycetes</taxon>
        <taxon>Mucorales</taxon>
        <taxon>Mucorineae</taxon>
        <taxon>Mucoraceae</taxon>
        <taxon>Parasitella</taxon>
    </lineage>
</organism>
<evidence type="ECO:0000313" key="3">
    <source>
        <dbReference type="EMBL" id="CEP08936.1"/>
    </source>
</evidence>
<accession>A0A0B7MSJ3</accession>
<sequence length="370" mass="42235">MGKAYPIDYITNYDEHLDCKPPEKTKEKLHDEKRSLHEKPNKKNESEVRSYRKHGDGVKEQLFFLVYEKAMTPGQAAKQLGVNRQLNNGKKVGRPSILNEVHKKHLISFYDDNPSAVVDQAMASLTSKFAGLKIGKTAVYNFMTSECNLTFKKAHMYSIQRNSPDNIERRYEWVLNWVKETDMDYMSNCVFIDEAAFHINLKRSMAWSKKGTRAEVIVPETRARTTTILGAISPFGIVNIQLRRPAIPSKKRRLGSNDFVANGAGGTVTGHYINFVKSTLDVLDNHEEFKGHYIVMDNAPTHTSKDIERYITSRGYGCICLPPYSPELNPIKNFWKKRRFPVESKKHATVSSLATFKDFAIIPPQNFIIA</sequence>
<dbReference type="PANTHER" id="PTHR46564:SF1">
    <property type="entry name" value="TRANSPOSASE"/>
    <property type="match status" value="1"/>
</dbReference>